<evidence type="ECO:0000256" key="6">
    <source>
        <dbReference type="ARBA" id="ARBA00022490"/>
    </source>
</evidence>
<dbReference type="Gene3D" id="1.10.1070.11">
    <property type="entry name" value="Phosphatidylinositol 3-/4-kinase, catalytic domain"/>
    <property type="match status" value="1"/>
</dbReference>
<dbReference type="Gene3D" id="1.25.40.70">
    <property type="entry name" value="Phosphatidylinositol 3-kinase, accessory domain (PIK)"/>
    <property type="match status" value="1"/>
</dbReference>
<dbReference type="Pfam" id="PF02192">
    <property type="entry name" value="PI3K_p85B"/>
    <property type="match status" value="1"/>
</dbReference>
<dbReference type="GO" id="GO:0035005">
    <property type="term" value="F:1-phosphatidylinositol-4-phosphate 3-kinase activity"/>
    <property type="evidence" value="ECO:0007669"/>
    <property type="project" value="TreeGrafter"/>
</dbReference>
<evidence type="ECO:0000313" key="20">
    <source>
        <dbReference type="Ensembl" id="ENSSAUP00010029143.1"/>
    </source>
</evidence>
<evidence type="ECO:0000256" key="7">
    <source>
        <dbReference type="ARBA" id="ARBA00022553"/>
    </source>
</evidence>
<evidence type="ECO:0000259" key="15">
    <source>
        <dbReference type="PROSITE" id="PS50290"/>
    </source>
</evidence>
<organism evidence="20 21">
    <name type="scientific">Sparus aurata</name>
    <name type="common">Gilthead sea bream</name>
    <dbReference type="NCBI Taxonomy" id="8175"/>
    <lineage>
        <taxon>Eukaryota</taxon>
        <taxon>Metazoa</taxon>
        <taxon>Chordata</taxon>
        <taxon>Craniata</taxon>
        <taxon>Vertebrata</taxon>
        <taxon>Euteleostomi</taxon>
        <taxon>Actinopterygii</taxon>
        <taxon>Neopterygii</taxon>
        <taxon>Teleostei</taxon>
        <taxon>Neoteleostei</taxon>
        <taxon>Acanthomorphata</taxon>
        <taxon>Eupercaria</taxon>
        <taxon>Spariformes</taxon>
        <taxon>Sparidae</taxon>
        <taxon>Sparus</taxon>
    </lineage>
</organism>
<evidence type="ECO:0000313" key="21">
    <source>
        <dbReference type="Proteomes" id="UP000472265"/>
    </source>
</evidence>
<keyword evidence="7" id="KW-0597">Phosphoprotein</keyword>
<dbReference type="PROSITE" id="PS00916">
    <property type="entry name" value="PI3_4_KINASE_2"/>
    <property type="match status" value="1"/>
</dbReference>
<evidence type="ECO:0000256" key="8">
    <source>
        <dbReference type="ARBA" id="ARBA00022679"/>
    </source>
</evidence>
<dbReference type="Ensembl" id="ENSSAUT00010030734.1">
    <property type="protein sequence ID" value="ENSSAUP00010029143.1"/>
    <property type="gene ID" value="ENSSAUG00010011008.1"/>
</dbReference>
<comment type="pathway">
    <text evidence="3">Lipid metabolism.</text>
</comment>
<dbReference type="UniPathway" id="UPA00220"/>
<dbReference type="InterPro" id="IPR016024">
    <property type="entry name" value="ARM-type_fold"/>
</dbReference>
<dbReference type="Gene3D" id="3.10.20.770">
    <property type="match status" value="1"/>
</dbReference>
<reference evidence="20" key="1">
    <citation type="submission" date="2021-04" db="EMBL/GenBank/DDBJ databases">
        <authorList>
            <consortium name="Wellcome Sanger Institute Data Sharing"/>
        </authorList>
    </citation>
    <scope>NUCLEOTIDE SEQUENCE [LARGE SCALE GENOMIC DNA]</scope>
</reference>
<dbReference type="FunFam" id="1.10.1070.11:FF:000001">
    <property type="entry name" value="Phosphatidylinositol 4,5-bisphosphate 3-kinase catalytic subunit"/>
    <property type="match status" value="1"/>
</dbReference>
<comment type="catalytic activity">
    <reaction evidence="14">
        <text>1-octadecanoyl-2-(5Z,8Z,11Z,14Z)-eicosatetraenoyl-sn-glycero-3-phospho-1D-myo-inositol 4,5-bisphosphate + ATP = 1-octadecanoyl-2-(5Z,8Z,11Z,14Z-eicosatetraenoyl)-sn-glycero-3-phospho-(1D-myo-inositol 3,4,5-triphosphate) + ADP + H(+)</text>
        <dbReference type="Rhea" id="RHEA:43396"/>
        <dbReference type="ChEBI" id="CHEBI:15378"/>
        <dbReference type="ChEBI" id="CHEBI:30616"/>
        <dbReference type="ChEBI" id="CHEBI:77137"/>
        <dbReference type="ChEBI" id="CHEBI:83243"/>
        <dbReference type="ChEBI" id="CHEBI:456216"/>
    </reaction>
    <physiologicalReaction direction="left-to-right" evidence="14">
        <dbReference type="Rhea" id="RHEA:43397"/>
    </physiologicalReaction>
</comment>
<dbReference type="SMART" id="SM00144">
    <property type="entry name" value="PI3K_rbd"/>
    <property type="match status" value="1"/>
</dbReference>
<evidence type="ECO:0000256" key="5">
    <source>
        <dbReference type="ARBA" id="ARBA00012010"/>
    </source>
</evidence>
<keyword evidence="6" id="KW-0963">Cytoplasm</keyword>
<dbReference type="InterPro" id="IPR036940">
    <property type="entry name" value="PI3/4_kinase_cat_sf"/>
</dbReference>
<comment type="subcellular location">
    <subcellularLocation>
        <location evidence="1">Cytoplasm</location>
    </subcellularLocation>
</comment>
<dbReference type="GO" id="GO:0016303">
    <property type="term" value="F:1-phosphatidylinositol-3-kinase activity"/>
    <property type="evidence" value="ECO:0007669"/>
    <property type="project" value="TreeGrafter"/>
</dbReference>
<dbReference type="Pfam" id="PF00613">
    <property type="entry name" value="PI3Ka"/>
    <property type="match status" value="1"/>
</dbReference>
<dbReference type="GO" id="GO:0005524">
    <property type="term" value="F:ATP binding"/>
    <property type="evidence" value="ECO:0007669"/>
    <property type="project" value="UniProtKB-KW"/>
</dbReference>
<dbReference type="Pfam" id="PF00794">
    <property type="entry name" value="PI3K_rbd"/>
    <property type="match status" value="1"/>
</dbReference>
<name>A0A671VQ62_SPAAU</name>
<dbReference type="SMART" id="SM00142">
    <property type="entry name" value="PI3K_C2"/>
    <property type="match status" value="1"/>
</dbReference>
<comment type="pathway">
    <text evidence="2">Phospholipid metabolism; phosphatidylinositol phosphate biosynthesis.</text>
</comment>
<dbReference type="GO" id="GO:0016477">
    <property type="term" value="P:cell migration"/>
    <property type="evidence" value="ECO:0007669"/>
    <property type="project" value="TreeGrafter"/>
</dbReference>
<dbReference type="Pfam" id="PF00454">
    <property type="entry name" value="PI3_PI4_kinase"/>
    <property type="match status" value="1"/>
</dbReference>
<feature type="domain" description="PI3K-ABD" evidence="16">
    <location>
        <begin position="22"/>
        <end position="111"/>
    </location>
</feature>
<evidence type="ECO:0000259" key="17">
    <source>
        <dbReference type="PROSITE" id="PS51545"/>
    </source>
</evidence>
<dbReference type="PROSITE" id="PS51545">
    <property type="entry name" value="PIK_HELICAL"/>
    <property type="match status" value="1"/>
</dbReference>
<evidence type="ECO:0000256" key="2">
    <source>
        <dbReference type="ARBA" id="ARBA00004805"/>
    </source>
</evidence>
<proteinExistence type="inferred from homology"/>
<dbReference type="GO" id="GO:0005886">
    <property type="term" value="C:plasma membrane"/>
    <property type="evidence" value="ECO:0007669"/>
    <property type="project" value="TreeGrafter"/>
</dbReference>
<evidence type="ECO:0000256" key="11">
    <source>
        <dbReference type="ARBA" id="ARBA00022840"/>
    </source>
</evidence>
<dbReference type="PROSITE" id="PS51546">
    <property type="entry name" value="PI3K_RBD"/>
    <property type="match status" value="1"/>
</dbReference>
<dbReference type="PANTHER" id="PTHR10048:SF33">
    <property type="entry name" value="PHOSPHATIDYLINOSITOL 4,5-BISPHOSPHATE 3-KINASE CATALYTIC SUBUNIT BETA ISOFORM"/>
    <property type="match status" value="1"/>
</dbReference>
<dbReference type="InterPro" id="IPR001263">
    <property type="entry name" value="PI3K_accessory_dom"/>
</dbReference>
<protein>
    <recommendedName>
        <fullName evidence="5">phosphatidylinositol-4,5-bisphosphate 3-kinase</fullName>
        <ecNumber evidence="5">2.7.1.153</ecNumber>
    </recommendedName>
</protein>
<dbReference type="InterPro" id="IPR042236">
    <property type="entry name" value="PI3K_accessory_sf"/>
</dbReference>
<dbReference type="SUPFAM" id="SSF56112">
    <property type="entry name" value="Protein kinase-like (PK-like)"/>
    <property type="match status" value="1"/>
</dbReference>
<comment type="similarity">
    <text evidence="4">Belongs to the PI3/PI4-kinase family. Type III PI4K subfamily.</text>
</comment>
<dbReference type="SMART" id="SM00146">
    <property type="entry name" value="PI3Kc"/>
    <property type="match status" value="1"/>
</dbReference>
<dbReference type="PROSITE" id="PS51547">
    <property type="entry name" value="C2_PI3K"/>
    <property type="match status" value="1"/>
</dbReference>
<dbReference type="InterPro" id="IPR003113">
    <property type="entry name" value="PI3K_ABD"/>
</dbReference>
<evidence type="ECO:0000259" key="18">
    <source>
        <dbReference type="PROSITE" id="PS51546"/>
    </source>
</evidence>
<dbReference type="InterPro" id="IPR018936">
    <property type="entry name" value="PI3/4_kinase_CS"/>
</dbReference>
<evidence type="ECO:0000256" key="12">
    <source>
        <dbReference type="ARBA" id="ARBA00023098"/>
    </source>
</evidence>
<dbReference type="InterPro" id="IPR035892">
    <property type="entry name" value="C2_domain_sf"/>
</dbReference>
<dbReference type="GO" id="GO:0005829">
    <property type="term" value="C:cytosol"/>
    <property type="evidence" value="ECO:0007669"/>
    <property type="project" value="UniProtKB-ARBA"/>
</dbReference>
<reference evidence="20" key="3">
    <citation type="submission" date="2025-09" db="UniProtKB">
        <authorList>
            <consortium name="Ensembl"/>
        </authorList>
    </citation>
    <scope>IDENTIFICATION</scope>
</reference>
<dbReference type="GO" id="GO:0005942">
    <property type="term" value="C:phosphatidylinositol 3-kinase complex"/>
    <property type="evidence" value="ECO:0007669"/>
    <property type="project" value="TreeGrafter"/>
</dbReference>
<dbReference type="Pfam" id="PF00792">
    <property type="entry name" value="PI3K_C2"/>
    <property type="match status" value="1"/>
</dbReference>
<dbReference type="Proteomes" id="UP000472265">
    <property type="component" value="Chromosome 2"/>
</dbReference>
<dbReference type="PROSITE" id="PS50290">
    <property type="entry name" value="PI3_4_KINASE_3"/>
    <property type="match status" value="1"/>
</dbReference>
<dbReference type="InterPro" id="IPR011009">
    <property type="entry name" value="Kinase-like_dom_sf"/>
</dbReference>
<evidence type="ECO:0000256" key="1">
    <source>
        <dbReference type="ARBA" id="ARBA00004496"/>
    </source>
</evidence>
<keyword evidence="10" id="KW-0418">Kinase</keyword>
<keyword evidence="11" id="KW-0067">ATP-binding</keyword>
<evidence type="ECO:0000256" key="3">
    <source>
        <dbReference type="ARBA" id="ARBA00005189"/>
    </source>
</evidence>
<keyword evidence="12" id="KW-0443">Lipid metabolism</keyword>
<dbReference type="InterPro" id="IPR002420">
    <property type="entry name" value="PI3K-type_C2_dom"/>
</dbReference>
<dbReference type="PROSITE" id="PS51544">
    <property type="entry name" value="PI3K_ABD"/>
    <property type="match status" value="1"/>
</dbReference>
<dbReference type="FunFam" id="3.30.1010.10:FF:000005">
    <property type="entry name" value="Phosphatidylinositol 4,5-bisphosphate 3-kinase catalytic subunit beta"/>
    <property type="match status" value="1"/>
</dbReference>
<evidence type="ECO:0000256" key="9">
    <source>
        <dbReference type="ARBA" id="ARBA00022741"/>
    </source>
</evidence>
<dbReference type="SMART" id="SM00143">
    <property type="entry name" value="PI3K_p85B"/>
    <property type="match status" value="1"/>
</dbReference>
<evidence type="ECO:0000259" key="19">
    <source>
        <dbReference type="PROSITE" id="PS51547"/>
    </source>
</evidence>
<dbReference type="SUPFAM" id="SSF49562">
    <property type="entry name" value="C2 domain (Calcium/lipid-binding domain, CaLB)"/>
    <property type="match status" value="1"/>
</dbReference>
<dbReference type="InterPro" id="IPR029071">
    <property type="entry name" value="Ubiquitin-like_domsf"/>
</dbReference>
<feature type="domain" description="PI3K/PI4K catalytic" evidence="15">
    <location>
        <begin position="756"/>
        <end position="1037"/>
    </location>
</feature>
<feature type="domain" description="PI3K-RBD" evidence="18">
    <location>
        <begin position="193"/>
        <end position="284"/>
    </location>
</feature>
<dbReference type="GO" id="GO:0046934">
    <property type="term" value="F:1-phosphatidylinositol-4,5-bisphosphate 3-kinase activity"/>
    <property type="evidence" value="ECO:0007669"/>
    <property type="project" value="UniProtKB-EC"/>
</dbReference>
<dbReference type="PANTHER" id="PTHR10048">
    <property type="entry name" value="PHOSPHATIDYLINOSITOL KINASE"/>
    <property type="match status" value="1"/>
</dbReference>
<dbReference type="GeneTree" id="ENSGT00940000157522"/>
<evidence type="ECO:0000259" key="16">
    <source>
        <dbReference type="PROSITE" id="PS51544"/>
    </source>
</evidence>
<dbReference type="Gene3D" id="2.60.40.150">
    <property type="entry name" value="C2 domain"/>
    <property type="match status" value="1"/>
</dbReference>
<dbReference type="InterPro" id="IPR015433">
    <property type="entry name" value="PI3/4_kinase"/>
</dbReference>
<keyword evidence="21" id="KW-1185">Reference proteome</keyword>
<dbReference type="CDD" id="cd08693">
    <property type="entry name" value="C2_PI3K_class_I_beta_delta"/>
    <property type="match status" value="1"/>
</dbReference>
<dbReference type="AlphaFoldDB" id="A0A671VQ62"/>
<dbReference type="EC" id="2.7.1.153" evidence="5"/>
<comment type="catalytic activity">
    <reaction evidence="13">
        <text>a 1,2-diacyl-sn-glycero-3-phospho-(1D-myo-inositol-4,5-bisphosphate) + ATP = a 1,2-diacyl-sn-glycero-3-phospho-(1D-myo-inositol-3,4,5-trisphosphate) + ADP + H(+)</text>
        <dbReference type="Rhea" id="RHEA:21292"/>
        <dbReference type="ChEBI" id="CHEBI:15378"/>
        <dbReference type="ChEBI" id="CHEBI:30616"/>
        <dbReference type="ChEBI" id="CHEBI:57836"/>
        <dbReference type="ChEBI" id="CHEBI:58456"/>
        <dbReference type="ChEBI" id="CHEBI:456216"/>
        <dbReference type="EC" id="2.7.1.153"/>
    </reaction>
    <physiologicalReaction direction="left-to-right" evidence="13">
        <dbReference type="Rhea" id="RHEA:21293"/>
    </physiologicalReaction>
</comment>
<evidence type="ECO:0000256" key="13">
    <source>
        <dbReference type="ARBA" id="ARBA00023981"/>
    </source>
</evidence>
<feature type="domain" description="C2 PI3K-type" evidence="19">
    <location>
        <begin position="314"/>
        <end position="477"/>
    </location>
</feature>
<dbReference type="SUPFAM" id="SSF54236">
    <property type="entry name" value="Ubiquitin-like"/>
    <property type="match status" value="1"/>
</dbReference>
<dbReference type="CDD" id="cd00872">
    <property type="entry name" value="PI3Ka_I"/>
    <property type="match status" value="1"/>
</dbReference>
<dbReference type="InterPro" id="IPR000341">
    <property type="entry name" value="PI3K_Ras-bd_dom"/>
</dbReference>
<evidence type="ECO:0000256" key="10">
    <source>
        <dbReference type="ARBA" id="ARBA00022777"/>
    </source>
</evidence>
<accession>A0A671VQ62</accession>
<keyword evidence="9" id="KW-0547">Nucleotide-binding</keyword>
<dbReference type="SMART" id="SM00145">
    <property type="entry name" value="PI3Ka"/>
    <property type="match status" value="1"/>
</dbReference>
<dbReference type="PROSITE" id="PS00915">
    <property type="entry name" value="PI3_4_KINASE_1"/>
    <property type="match status" value="1"/>
</dbReference>
<dbReference type="SUPFAM" id="SSF48371">
    <property type="entry name" value="ARM repeat"/>
    <property type="match status" value="1"/>
</dbReference>
<evidence type="ECO:0000256" key="14">
    <source>
        <dbReference type="ARBA" id="ARBA00051347"/>
    </source>
</evidence>
<evidence type="ECO:0000256" key="4">
    <source>
        <dbReference type="ARBA" id="ARBA00006209"/>
    </source>
</evidence>
<dbReference type="GO" id="GO:0043491">
    <property type="term" value="P:phosphatidylinositol 3-kinase/protein kinase B signal transduction"/>
    <property type="evidence" value="ECO:0007669"/>
    <property type="project" value="TreeGrafter"/>
</dbReference>
<dbReference type="GO" id="GO:0048015">
    <property type="term" value="P:phosphatidylinositol-mediated signaling"/>
    <property type="evidence" value="ECO:0007669"/>
    <property type="project" value="TreeGrafter"/>
</dbReference>
<gene>
    <name evidence="20" type="primary">PIK3CB</name>
    <name evidence="20" type="synonym">pik3cb</name>
</gene>
<dbReference type="FunFam" id="2.60.40.150:FF:000046">
    <property type="entry name" value="Phosphatidylinositol 4,5-bisphosphate 3-kinase catalytic subunit"/>
    <property type="match status" value="1"/>
</dbReference>
<dbReference type="Gene3D" id="3.30.1010.10">
    <property type="entry name" value="Phosphatidylinositol 3-kinase Catalytic Subunit, Chain A, domain 4"/>
    <property type="match status" value="1"/>
</dbReference>
<sequence>MPPAMTDLLDIWAAHSPLAGHALDQITVDFLLPTGIYIQMDVPREATIQHIKLLLWKQAQSFPLFPALGEMESHMFECVNQAAVHEELEDETRRLCDVRPFLPVLKLVTRNCGRAERLLDSKIGVLIGKGLHELDAINDQEVKDFRSKMFRMSEERMQRVQMMTYTEWLQACFSPQLEPTAGTAITDGLNDRPADLKVIIHFDQSQVRVLSPVQSSCTPMELMELAVRKWLTTHGPEEETWRGQYVLRVSHCLEFLCGDNPLIQYKYIRTCMQAKEPPHLTLVHTSNVKAMFDKDITAIGAVVTHKSSNPPLPLPPKRRVPTVSSATRVSVQVRAGLFHGTELLCKPAVSSESSGRSDHTWKDSTLEFDISVCDLPRMTRLCFAIYAVMDKVKKQKSTKNAHINKYQTIRKAGKVHYPIAWVNTMVFDYKGQLKTGELILHCWSSFPDELEEMLNPIGTIQTNPYTENATALHIHFPEYSPHSIIFPPFDKILEKAAEILKANDCTRGGKKFHIELKEIMERDALSQLCENEKDLIWTLRHDCIENFPQSLPKLLLSVKWSKHEDMAQLQALLQIWPKLCPRDALELLDFNYPDQYVREYAVRCLRDMSNEELSQYLLQLVQVLRYEPYYDCALTHFLLERAQGNRKIGHFLFWHLRSEIHMPAVSVQFALILEAYCRGSIPHIEVLKKQVEALSKLKSVNELIKLGTIKNARSKTKEAMLTKEAMMTCLRQISYSETLSDLYSPLNPNVLLSGINVEKCRYMDSKMKPLWIVYNNKLLGGDTLGIIFKNGDDLRQDMLTLQILRLMDRLWKEANLDLRIVPYGCLATGDRAGLIEVVSSADTIANIQLTSSNVAAAAAFNKDALLNWLKERNSGDALDRAIEEFTLSCAGYCVATYVLGIGDRHSDNIMVRSTGQLFHIDFGHILGNFKSKFGIKRERVPFILTHDFIHVIQQGKTGYTEKFGSFRQYCEEAYLILRKNGNLFITLFALMLTAGLPELTSVKDIQYLKDSLALGKTDDEALKQFRQKFDEALRESWTTKVNWMAHNVAKDNRS</sequence>
<keyword evidence="8" id="KW-0808">Transferase</keyword>
<dbReference type="InterPro" id="IPR000403">
    <property type="entry name" value="PI3/4_kinase_cat_dom"/>
</dbReference>
<reference evidence="20" key="2">
    <citation type="submission" date="2025-08" db="UniProtKB">
        <authorList>
            <consortium name="Ensembl"/>
        </authorList>
    </citation>
    <scope>IDENTIFICATION</scope>
</reference>
<feature type="domain" description="PIK helical" evidence="17">
    <location>
        <begin position="502"/>
        <end position="679"/>
    </location>
</feature>